<dbReference type="InterPro" id="IPR003137">
    <property type="entry name" value="PA_domain"/>
</dbReference>
<dbReference type="SUPFAM" id="SSF53187">
    <property type="entry name" value="Zn-dependent exopeptidases"/>
    <property type="match status" value="1"/>
</dbReference>
<dbReference type="PANTHER" id="PTHR12147:SF26">
    <property type="entry name" value="PEPTIDASE M28 DOMAIN-CONTAINING PROTEIN"/>
    <property type="match status" value="1"/>
</dbReference>
<dbReference type="Proteomes" id="UP000620670">
    <property type="component" value="Unassembled WGS sequence"/>
</dbReference>
<dbReference type="PANTHER" id="PTHR12147">
    <property type="entry name" value="METALLOPEPTIDASE M28 FAMILY MEMBER"/>
    <property type="match status" value="1"/>
</dbReference>
<organism evidence="4 5">
    <name type="scientific">Microvirga splendida</name>
    <dbReference type="NCBI Taxonomy" id="2795727"/>
    <lineage>
        <taxon>Bacteria</taxon>
        <taxon>Pseudomonadati</taxon>
        <taxon>Pseudomonadota</taxon>
        <taxon>Alphaproteobacteria</taxon>
        <taxon>Hyphomicrobiales</taxon>
        <taxon>Methylobacteriaceae</taxon>
        <taxon>Microvirga</taxon>
    </lineage>
</organism>
<keyword evidence="1" id="KW-0732">Signal</keyword>
<dbReference type="Pfam" id="PF04389">
    <property type="entry name" value="Peptidase_M28"/>
    <property type="match status" value="1"/>
</dbReference>
<dbReference type="Gene3D" id="3.40.630.10">
    <property type="entry name" value="Zn peptidases"/>
    <property type="match status" value="1"/>
</dbReference>
<feature type="chain" id="PRO_5046816934" evidence="1">
    <location>
        <begin position="28"/>
        <end position="476"/>
    </location>
</feature>
<accession>A0ABS0Y669</accession>
<keyword evidence="5" id="KW-1185">Reference proteome</keyword>
<evidence type="ECO:0000256" key="1">
    <source>
        <dbReference type="SAM" id="SignalP"/>
    </source>
</evidence>
<name>A0ABS0Y669_9HYPH</name>
<evidence type="ECO:0000259" key="3">
    <source>
        <dbReference type="Pfam" id="PF04389"/>
    </source>
</evidence>
<sequence>MPRLLPNACRVFLAATALLSAAAATQADVGLTAAAAPTDPFRHVQALQDIATANGGNRAAGAPGYDRSAEYVADQLRAAGYNVRFEEFTFPFFEERSPPVLVAAPAEPDSFTPAREALRTLMSSGSGDVTAPVQAVDLGLDAEPLPTSTSGCEREDFSGFTRGNIALVRRGTCPFQTKAELAQAAGAAGLVIMNQGTGDQTGIFGGRLTTQAAIPVLGVTTELGRKLAEVAEDSSRNRVRLKVDVETGTRSTRNVLAERGETNGRFVMVGAHLDSVAEGPGMNDNASGTAAVLETALRLAKEPATGTPVRFAFWGAEERGLIGSRHHLDALSDEDRRRIRFYINLDMVGSPNPGRFIQLSQTERTAETAGLIQAFTDHFESRNLTVEERSRNQRGFGSDDAAFAAKNIPTLGLFTGAGNGKSEEHAARFGGEAGQPYDPCYHKACDNAENVDRVVLGQMTDALTQVLLTRTVMPDR</sequence>
<gene>
    <name evidence="4" type="ORF">JAO75_18350</name>
</gene>
<comment type="caution">
    <text evidence="4">The sequence shown here is derived from an EMBL/GenBank/DDBJ whole genome shotgun (WGS) entry which is preliminary data.</text>
</comment>
<feature type="signal peptide" evidence="1">
    <location>
        <begin position="1"/>
        <end position="27"/>
    </location>
</feature>
<dbReference type="InterPro" id="IPR007484">
    <property type="entry name" value="Peptidase_M28"/>
</dbReference>
<protein>
    <submittedName>
        <fullName evidence="4">M20/M25/M40 family metallo-hydrolase</fullName>
    </submittedName>
</protein>
<proteinExistence type="predicted"/>
<dbReference type="EMBL" id="JAELXT010000023">
    <property type="protein sequence ID" value="MBJ6127368.1"/>
    <property type="molecule type" value="Genomic_DNA"/>
</dbReference>
<dbReference type="InterPro" id="IPR046450">
    <property type="entry name" value="PA_dom_sf"/>
</dbReference>
<dbReference type="RefSeq" id="WP_199050592.1">
    <property type="nucleotide sequence ID" value="NZ_JAELXT010000023.1"/>
</dbReference>
<evidence type="ECO:0000259" key="2">
    <source>
        <dbReference type="Pfam" id="PF02225"/>
    </source>
</evidence>
<dbReference type="SUPFAM" id="SSF52025">
    <property type="entry name" value="PA domain"/>
    <property type="match status" value="1"/>
</dbReference>
<dbReference type="Gene3D" id="3.50.30.30">
    <property type="match status" value="1"/>
</dbReference>
<feature type="domain" description="PA" evidence="2">
    <location>
        <begin position="144"/>
        <end position="227"/>
    </location>
</feature>
<dbReference type="Pfam" id="PF02225">
    <property type="entry name" value="PA"/>
    <property type="match status" value="1"/>
</dbReference>
<reference evidence="5" key="1">
    <citation type="submission" date="2020-12" db="EMBL/GenBank/DDBJ databases">
        <title>Hymenobacter sp.</title>
        <authorList>
            <person name="Kim M.K."/>
        </authorList>
    </citation>
    <scope>NUCLEOTIDE SEQUENCE [LARGE SCALE GENOMIC DNA]</scope>
    <source>
        <strain evidence="5">BT325</strain>
    </source>
</reference>
<feature type="domain" description="Peptidase M28" evidence="3">
    <location>
        <begin position="254"/>
        <end position="465"/>
    </location>
</feature>
<evidence type="ECO:0000313" key="5">
    <source>
        <dbReference type="Proteomes" id="UP000620670"/>
    </source>
</evidence>
<dbReference type="InterPro" id="IPR045175">
    <property type="entry name" value="M28_fam"/>
</dbReference>
<evidence type="ECO:0000313" key="4">
    <source>
        <dbReference type="EMBL" id="MBJ6127368.1"/>
    </source>
</evidence>